<dbReference type="Pfam" id="PF23240">
    <property type="entry name" value="HAT_PRP39_N"/>
    <property type="match status" value="1"/>
</dbReference>
<dbReference type="InterPro" id="IPR045209">
    <property type="entry name" value="Rrp5"/>
</dbReference>
<dbReference type="InterPro" id="IPR003107">
    <property type="entry name" value="HAT"/>
</dbReference>
<evidence type="ECO:0000259" key="15">
    <source>
        <dbReference type="PROSITE" id="PS50126"/>
    </source>
</evidence>
<evidence type="ECO:0000256" key="9">
    <source>
        <dbReference type="ARBA" id="ARBA00059726"/>
    </source>
</evidence>
<evidence type="ECO:0000256" key="6">
    <source>
        <dbReference type="ARBA" id="ARBA00022843"/>
    </source>
</evidence>
<dbReference type="FunFam" id="2.40.50.140:FF:000103">
    <property type="entry name" value="protein RRP5 homolog"/>
    <property type="match status" value="2"/>
</dbReference>
<dbReference type="Pfam" id="PF23459">
    <property type="entry name" value="S1_RRP5"/>
    <property type="match status" value="4"/>
</dbReference>
<protein>
    <recommendedName>
        <fullName evidence="11">Protein RRP5 homolog</fullName>
    </recommendedName>
    <alternativeName>
        <fullName evidence="12">Programmed cell death protein 11</fullName>
    </alternativeName>
</protein>
<keyword evidence="13" id="KW-0802">TPR repeat</keyword>
<dbReference type="GO" id="GO:0006364">
    <property type="term" value="P:rRNA processing"/>
    <property type="evidence" value="ECO:0007669"/>
    <property type="project" value="UniProtKB-KW"/>
</dbReference>
<dbReference type="PROSITE" id="PS50005">
    <property type="entry name" value="TPR"/>
    <property type="match status" value="1"/>
</dbReference>
<comment type="subcellular location">
    <subcellularLocation>
        <location evidence="1">Nucleus</location>
        <location evidence="1">Nucleolus</location>
    </subcellularLocation>
</comment>
<feature type="domain" description="S1 motif" evidence="15">
    <location>
        <begin position="543"/>
        <end position="612"/>
    </location>
</feature>
<dbReference type="CDD" id="cd05697">
    <property type="entry name" value="S1_Rrp5_repeat_hs5"/>
    <property type="match status" value="1"/>
</dbReference>
<feature type="compositionally biased region" description="Basic and acidic residues" evidence="14">
    <location>
        <begin position="1392"/>
        <end position="1401"/>
    </location>
</feature>
<dbReference type="PANTHER" id="PTHR23270:SF10">
    <property type="entry name" value="PROTEIN RRP5 HOMOLOG"/>
    <property type="match status" value="1"/>
</dbReference>
<keyword evidence="3" id="KW-0698">rRNA processing</keyword>
<feature type="compositionally biased region" description="Basic and acidic residues" evidence="14">
    <location>
        <begin position="1514"/>
        <end position="1523"/>
    </location>
</feature>
<dbReference type="CDD" id="cd05693">
    <property type="entry name" value="S1_Rrp5_repeat_hs1_sc1"/>
    <property type="match status" value="1"/>
</dbReference>
<comment type="subunit">
    <text evidence="10">Interacts with NF-kappa-B p50/NFKB1 and NF-kappa-B p65/RELA.</text>
</comment>
<keyword evidence="8" id="KW-0539">Nucleus</keyword>
<keyword evidence="4" id="KW-0597">Phosphoprotein</keyword>
<dbReference type="GeneID" id="120017459"/>
<dbReference type="KEGG" id="snh:120017459"/>
<dbReference type="FunFam" id="2.40.50.140:FF:000155">
    <property type="entry name" value="rRNA biogenesis protein RRP5"/>
    <property type="match status" value="1"/>
</dbReference>
<dbReference type="CDD" id="cd05698">
    <property type="entry name" value="S1_Rrp5_repeat_hs6_sc5"/>
    <property type="match status" value="1"/>
</dbReference>
<feature type="domain" description="S1 motif" evidence="15">
    <location>
        <begin position="1124"/>
        <end position="1198"/>
    </location>
</feature>
<feature type="domain" description="S1 motif" evidence="15">
    <location>
        <begin position="1206"/>
        <end position="1274"/>
    </location>
</feature>
<gene>
    <name evidence="17" type="primary">LOC120017459</name>
</gene>
<feature type="domain" description="S1 motif" evidence="15">
    <location>
        <begin position="726"/>
        <end position="795"/>
    </location>
</feature>
<feature type="region of interest" description="Disordered" evidence="14">
    <location>
        <begin position="1488"/>
        <end position="1523"/>
    </location>
</feature>
<dbReference type="Gene3D" id="1.25.40.10">
    <property type="entry name" value="Tetratricopeptide repeat domain"/>
    <property type="match status" value="1"/>
</dbReference>
<evidence type="ECO:0000256" key="11">
    <source>
        <dbReference type="ARBA" id="ARBA00067510"/>
    </source>
</evidence>
<dbReference type="InterPro" id="IPR019734">
    <property type="entry name" value="TPR_rpt"/>
</dbReference>
<feature type="region of interest" description="Disordered" evidence="14">
    <location>
        <begin position="1392"/>
        <end position="1444"/>
    </location>
</feature>
<dbReference type="FunFam" id="2.40.50.140:FF:000340">
    <property type="entry name" value="Unplaced genomic scaffold supercont1.162, whole genome shotgun sequence"/>
    <property type="match status" value="1"/>
</dbReference>
<dbReference type="FunFam" id="2.40.50.140:FF:000175">
    <property type="entry name" value="Programmed cell death 11"/>
    <property type="match status" value="1"/>
</dbReference>
<dbReference type="SUPFAM" id="SSF50249">
    <property type="entry name" value="Nucleic acid-binding proteins"/>
    <property type="match status" value="10"/>
</dbReference>
<evidence type="ECO:0000256" key="5">
    <source>
        <dbReference type="ARBA" id="ARBA00022737"/>
    </source>
</evidence>
<feature type="domain" description="S1 motif" evidence="15">
    <location>
        <begin position="87"/>
        <end position="174"/>
    </location>
</feature>
<dbReference type="CDD" id="cd04461">
    <property type="entry name" value="S1_Rrp5_repeat_hs8_sc7"/>
    <property type="match status" value="1"/>
</dbReference>
<evidence type="ECO:0000256" key="1">
    <source>
        <dbReference type="ARBA" id="ARBA00004604"/>
    </source>
</evidence>
<dbReference type="InterPro" id="IPR011990">
    <property type="entry name" value="TPR-like_helical_dom_sf"/>
</dbReference>
<dbReference type="RefSeq" id="XP_038816145.1">
    <property type="nucleotide sequence ID" value="XM_038960217.1"/>
</dbReference>
<dbReference type="FunFam" id="1.25.40.10:FF:000065">
    <property type="entry name" value="Programmed cell death 11"/>
    <property type="match status" value="1"/>
</dbReference>
<dbReference type="Pfam" id="PF00575">
    <property type="entry name" value="S1"/>
    <property type="match status" value="2"/>
</dbReference>
<dbReference type="CDD" id="cd05694">
    <property type="entry name" value="S1_Rrp5_repeat_hs2_sc2"/>
    <property type="match status" value="1"/>
</dbReference>
<feature type="domain" description="S1 motif" evidence="15">
    <location>
        <begin position="454"/>
        <end position="523"/>
    </location>
</feature>
<dbReference type="InterPro" id="IPR048059">
    <property type="entry name" value="Rrp5_S1_rpt_hs1_sc1"/>
</dbReference>
<feature type="domain" description="S1 motif" evidence="15">
    <location>
        <begin position="1300"/>
        <end position="1372"/>
    </location>
</feature>
<dbReference type="SMART" id="SM00386">
    <property type="entry name" value="HAT"/>
    <property type="match status" value="7"/>
</dbReference>
<dbReference type="PANTHER" id="PTHR23270">
    <property type="entry name" value="PROGRAMMED CELL DEATH PROTEIN 11 PRE-RRNA PROCESSING PROTEIN RRP5"/>
    <property type="match status" value="1"/>
</dbReference>
<feature type="domain" description="S1 motif" evidence="15">
    <location>
        <begin position="1014"/>
        <end position="1087"/>
    </location>
</feature>
<feature type="compositionally biased region" description="Basic and acidic residues" evidence="14">
    <location>
        <begin position="16"/>
        <end position="55"/>
    </location>
</feature>
<dbReference type="GO" id="GO:0032040">
    <property type="term" value="C:small-subunit processome"/>
    <property type="evidence" value="ECO:0007669"/>
    <property type="project" value="TreeGrafter"/>
</dbReference>
<dbReference type="FunFam" id="2.40.50.140:FF:000200">
    <property type="entry name" value="Programmed cell death 11"/>
    <property type="match status" value="1"/>
</dbReference>
<evidence type="ECO:0000256" key="12">
    <source>
        <dbReference type="ARBA" id="ARBA00080810"/>
    </source>
</evidence>
<dbReference type="Proteomes" id="UP000808372">
    <property type="component" value="Chromosome 2"/>
</dbReference>
<sequence>MASTEEDFPRGGKTKQTTESKAEPVRRHTEVDNLFETHKPEESKKRKGQKEDALKKAKRQKTSKEEALKLNTTTSVDILQLKSLKVGTLLLGCVKEVADFEVTINLPSGLLGYLNISNISDSYTKILSDHLDSASSEEIFSLPSLFSPGMLVRCVVARLDTAKGGSVSIQLSINPKEVNKGLSTGSLKAGLILSGCVESIEDHGYLVDLGIKGTKAFLPKQAAKDKTNSPKELKLGQYVTSLLEEVKNDGRVVRLSISPTAVAQAVADTAHGWTLTNLLPGLLVKAQIKKVTLHGLILEFLSSFTGLVDFMHLEPEQASTFREGDNVKACVLYVEPSTRLVGLSLRSHLLQPGGDVDLVATERIGEVTHGCKMTALHHLSGAMLELPDQTVVFVHRNHMKEPKEVFNLNRVMAKPEHTCRIMDFSPMEQVHLVSLRQSIINAPFFRRYHDIQPGQIVQGTVTSLQSHGMMVKVTDYIRGLVPRTHLSDIILKNPEKKYTVGMTIKCRVLSVYPQEKKLTLTRKRALVDSSLPLFLTYEDARRGRVSHGFIVCVKDFGCIVCFYGKVKGLVPPNELSTEPVIVPENMFYVGQVVKAKVLNCDVEKEKLLLSFKAVAGGDTEGPPKPKFDFEVGKKVEVKVVSKVLTGLEVSILPEETTALLPMMHLSDHVSNCLLLWEGLQEGDIISNIVCLSKNKQNITLTKKPTVKSFLEEGGVVAKEFSDITVGVQLIGWVKNIMPYGVFVEFPYGLVGLAPKAAISDKFVSDTAAHFQLGHTVVARVTNLDEEKHRFLVSLKVSEVTSPERDGQARLIRGLQERKAVMEMMANRGDSDLLQQLSAVTIGQKMKMSVDEVREDGSVTFKSDELSAATVLATKDHAPGKLATGQKCMPVILHVDLVTSQVYVSLLTKLTGKRQEVEAGSTHTATVHHVDRDFAVISLGDTAQLTVIQTTNHPNETFRFDSEKLTAGKTLTVTVTKSSCEELEGLPLVSWELAPTERKRLISDSKGSKGTYRYGDMVKGKVKKVKPTCVLVTLEDGSTGCVHVSEIQEVVRVGTFPTSLLKIGSEVTARVIGGREGNSHRFLPFSHRNFTYSMPELTLLPRNLKEDADVKPVKTKEKLKRYQVGDDVICFVSKYFPKRKCLEVTTGPSVTGTVEQLAMTSDPEDAKHPEKLFKLGQAVSAKVVTVSSSKPSRLSLSLNGVHKLEKGHVIMGLVQKLDPNLGLLVKLPFSAMGTVAMEDLADKYKRKPLERYSKGQLVRCCIVGEANGKWQLSLRSSRTDPEKASVVKDPEIVSLEDLSEGQIVRGYMRTVNAHGVFVSLSRSIKGRAQFQKATKYFVASHEDYAKKVPQATLLTTKILSIDKENGLVDLSLLQEDTGKPDVLPESLGLHLRLTGEAKEKRDATKKRKRTESESKQGTAENVSKKTKKGKKGKKGKGEDSDSGVEVYFREEEEENKLEVEKPVPVQPARLQVTGGFSWDVALSGLKPASAALGGEDSSDGEDDEVNTKPQKKSHHEQEVEKREAEKALTKLETELMDPGLRPQTAASFERLLLGSPNSSLLWLQFMAFHLQATQIEQARAVAERALKTISFREEQEKLNVWVALLNLENLYGTEESLQKVFERAVQYCEPMPVYQQLADIYAKCQKTKEAEGLYKTMVKRFRQEKAVWLSYGTFLLQQGQSDAASALLQRAIKSLPNKDNVDLIAKFAQLEFRYGDVERGKTMLDRILTSYPKRTDLWSVFIDLMVKHGSQKEVRAVFDRVIHLSVAVKRIKFFFKRYLEYEKKNGTPESIQAVKEKALEYVESKGTEAAR</sequence>
<evidence type="ECO:0000313" key="17">
    <source>
        <dbReference type="RefSeq" id="XP_038816145.1"/>
    </source>
</evidence>
<keyword evidence="16" id="KW-1185">Reference proteome</keyword>
<dbReference type="SUPFAM" id="SSF48452">
    <property type="entry name" value="TPR-like"/>
    <property type="match status" value="1"/>
</dbReference>
<dbReference type="InterPro" id="IPR012340">
    <property type="entry name" value="NA-bd_OB-fold"/>
</dbReference>
<comment type="function">
    <text evidence="9">Essential for the generation of mature 18S rRNA, specifically necessary for cleavages at sites A0, 1 and 2 of the 47S precursor. Directly interacts with U3 snoRNA.</text>
</comment>
<proteinExistence type="predicted"/>
<name>A0A8U0P0X8_SALNM</name>
<evidence type="ECO:0000256" key="4">
    <source>
        <dbReference type="ARBA" id="ARBA00022553"/>
    </source>
</evidence>
<dbReference type="FunFam" id="2.40.50.140:FF:000148">
    <property type="entry name" value="protein RRP5 homolog isoform X1"/>
    <property type="match status" value="1"/>
</dbReference>
<dbReference type="Gene3D" id="2.40.50.140">
    <property type="entry name" value="Nucleic acid-binding proteins"/>
    <property type="match status" value="10"/>
</dbReference>
<dbReference type="InterPro" id="IPR057302">
    <property type="entry name" value="Rrp5_S1"/>
</dbReference>
<feature type="compositionally biased region" description="Basic residues" evidence="14">
    <location>
        <begin position="1423"/>
        <end position="1433"/>
    </location>
</feature>
<feature type="domain" description="S1 motif" evidence="15">
    <location>
        <begin position="281"/>
        <end position="346"/>
    </location>
</feature>
<dbReference type="CDD" id="cd05695">
    <property type="entry name" value="S1_Rrp5_repeat_hs3"/>
    <property type="match status" value="1"/>
</dbReference>
<dbReference type="SMART" id="SM00316">
    <property type="entry name" value="S1"/>
    <property type="match status" value="11"/>
</dbReference>
<dbReference type="InterPro" id="IPR003029">
    <property type="entry name" value="S1_domain"/>
</dbReference>
<evidence type="ECO:0000256" key="7">
    <source>
        <dbReference type="ARBA" id="ARBA00022990"/>
    </source>
</evidence>
<keyword evidence="6" id="KW-0832">Ubl conjugation</keyword>
<keyword evidence="2" id="KW-1017">Isopeptide bond</keyword>
<accession>A0A8U0P0X8</accession>
<keyword evidence="5" id="KW-0677">Repeat</keyword>
<evidence type="ECO:0000313" key="16">
    <source>
        <dbReference type="Proteomes" id="UP000808372"/>
    </source>
</evidence>
<dbReference type="GO" id="GO:0003723">
    <property type="term" value="F:RNA binding"/>
    <property type="evidence" value="ECO:0007669"/>
    <property type="project" value="TreeGrafter"/>
</dbReference>
<feature type="region of interest" description="Disordered" evidence="14">
    <location>
        <begin position="1"/>
        <end position="66"/>
    </location>
</feature>
<evidence type="ECO:0000256" key="14">
    <source>
        <dbReference type="SAM" id="MobiDB-lite"/>
    </source>
</evidence>
<dbReference type="PROSITE" id="PS50126">
    <property type="entry name" value="S1"/>
    <property type="match status" value="10"/>
</dbReference>
<organism evidence="16 17">
    <name type="scientific">Salvelinus namaycush</name>
    <name type="common">Lake trout</name>
    <name type="synonym">Salmo namaycush</name>
    <dbReference type="NCBI Taxonomy" id="8040"/>
    <lineage>
        <taxon>Eukaryota</taxon>
        <taxon>Metazoa</taxon>
        <taxon>Chordata</taxon>
        <taxon>Craniata</taxon>
        <taxon>Vertebrata</taxon>
        <taxon>Euteleostomi</taxon>
        <taxon>Actinopterygii</taxon>
        <taxon>Neopterygii</taxon>
        <taxon>Teleostei</taxon>
        <taxon>Protacanthopterygii</taxon>
        <taxon>Salmoniformes</taxon>
        <taxon>Salmonidae</taxon>
        <taxon>Salmoninae</taxon>
        <taxon>Salvelinus</taxon>
    </lineage>
</organism>
<evidence type="ECO:0000256" key="13">
    <source>
        <dbReference type="PROSITE-ProRule" id="PRU00339"/>
    </source>
</evidence>
<feature type="repeat" description="TPR" evidence="13">
    <location>
        <begin position="1664"/>
        <end position="1697"/>
    </location>
</feature>
<evidence type="ECO:0000256" key="2">
    <source>
        <dbReference type="ARBA" id="ARBA00022499"/>
    </source>
</evidence>
<evidence type="ECO:0000256" key="3">
    <source>
        <dbReference type="ARBA" id="ARBA00022552"/>
    </source>
</evidence>
<evidence type="ECO:0000256" key="8">
    <source>
        <dbReference type="ARBA" id="ARBA00023242"/>
    </source>
</evidence>
<keyword evidence="7" id="KW-0007">Acetylation</keyword>
<evidence type="ECO:0000256" key="10">
    <source>
        <dbReference type="ARBA" id="ARBA00062488"/>
    </source>
</evidence>
<reference evidence="17" key="1">
    <citation type="submission" date="2025-08" db="UniProtKB">
        <authorList>
            <consortium name="RefSeq"/>
        </authorList>
    </citation>
    <scope>IDENTIFICATION</scope>
    <source>
        <tissue evidence="17">White muscle</tissue>
    </source>
</reference>
<feature type="domain" description="S1 motif" evidence="15">
    <location>
        <begin position="190"/>
        <end position="258"/>
    </location>
</feature>